<dbReference type="PANTHER" id="PTHR33734">
    <property type="entry name" value="LYSM DOMAIN-CONTAINING GPI-ANCHORED PROTEIN 2"/>
    <property type="match status" value="1"/>
</dbReference>
<evidence type="ECO:0000259" key="1">
    <source>
        <dbReference type="PROSITE" id="PS51782"/>
    </source>
</evidence>
<reference evidence="2" key="1">
    <citation type="submission" date="2019-12" db="EMBL/GenBank/DDBJ databases">
        <authorList>
            <person name="zhang j."/>
            <person name="sun C.M."/>
        </authorList>
    </citation>
    <scope>NUCLEOTIDE SEQUENCE</scope>
    <source>
        <strain evidence="2">NS-1</strain>
    </source>
</reference>
<gene>
    <name evidence="2" type="ORF">GM661_16670</name>
</gene>
<dbReference type="Gene3D" id="3.10.350.10">
    <property type="entry name" value="LysM domain"/>
    <property type="match status" value="1"/>
</dbReference>
<accession>A0A8A7KNQ7</accession>
<dbReference type="InterPro" id="IPR024300">
    <property type="entry name" value="SipL_SPOCS_dom"/>
</dbReference>
<feature type="domain" description="LysM" evidence="1">
    <location>
        <begin position="458"/>
        <end position="502"/>
    </location>
</feature>
<dbReference type="PROSITE" id="PS51782">
    <property type="entry name" value="LYSM"/>
    <property type="match status" value="1"/>
</dbReference>
<protein>
    <submittedName>
        <fullName evidence="2">DUF3794 domain-containing protein</fullName>
    </submittedName>
</protein>
<dbReference type="PANTHER" id="PTHR33734:SF22">
    <property type="entry name" value="MEMBRANE-BOUND LYTIC MUREIN TRANSGLYCOSYLASE D"/>
    <property type="match status" value="1"/>
</dbReference>
<name>A0A8A7KNQ7_9FIRM</name>
<sequence>MPEQLQVNESIATRTSQTRVSRNLNIPSTLPAAARVVSANARVEITDTSAERGVVVISGIIRVTVYYATLDDPSNVVSVRRSFTFTDREVISGVRPGYQVDVESLISDIDFELLNDRLIELEFTVVSDIEVTTVDVVTPIGEAPDFDFRRRRYTIQRRLRERNFTRELESVERLPSGASDIDRIIDVDSTVQIIDVSTGYDRVTVRGTIRSNLLYVAAGEDVEYSSLSYGFNETFPFSGVTPEMNAFVDTSVISESAQKVDNRRVRINTELRFQILVVLEETVELPTDIISPVDGMFPVRRTVIVERIVAEERTRIQARDQVTVAAGNPDVGRVISASGNIRGASLEVEAQNGGVLISGVVDANIIYVADLPDQPVYFAPAVITFSSFINIPQVTSNMEAYADISINRITANRASERQITVIAVLNVNLVVTERVRVPIITGISEQPIQEPTAPSQYITYTVKSGDTLYLIAQRFGVTVNRITSINNITDPGELQIGQRLLIPRG</sequence>
<dbReference type="SUPFAM" id="SSF54106">
    <property type="entry name" value="LysM domain"/>
    <property type="match status" value="1"/>
</dbReference>
<dbReference type="CDD" id="cd00118">
    <property type="entry name" value="LysM"/>
    <property type="match status" value="1"/>
</dbReference>
<dbReference type="RefSeq" id="WP_330165227.1">
    <property type="nucleotide sequence ID" value="NZ_CP046640.1"/>
</dbReference>
<dbReference type="KEGG" id="ifn:GM661_16670"/>
<keyword evidence="3" id="KW-1185">Reference proteome</keyword>
<dbReference type="Pfam" id="PF01476">
    <property type="entry name" value="LysM"/>
    <property type="match status" value="1"/>
</dbReference>
<evidence type="ECO:0000313" key="3">
    <source>
        <dbReference type="Proteomes" id="UP000665020"/>
    </source>
</evidence>
<proteinExistence type="predicted"/>
<dbReference type="AlphaFoldDB" id="A0A8A7KNQ7"/>
<dbReference type="GO" id="GO:0008932">
    <property type="term" value="F:lytic endotransglycosylase activity"/>
    <property type="evidence" value="ECO:0007669"/>
    <property type="project" value="TreeGrafter"/>
</dbReference>
<dbReference type="Proteomes" id="UP000665020">
    <property type="component" value="Chromosome"/>
</dbReference>
<evidence type="ECO:0000313" key="2">
    <source>
        <dbReference type="EMBL" id="QTL99462.1"/>
    </source>
</evidence>
<dbReference type="Pfam" id="PF12673">
    <property type="entry name" value="SipL"/>
    <property type="match status" value="3"/>
</dbReference>
<dbReference type="EMBL" id="CP046640">
    <property type="protein sequence ID" value="QTL99462.1"/>
    <property type="molecule type" value="Genomic_DNA"/>
</dbReference>
<dbReference type="InterPro" id="IPR018392">
    <property type="entry name" value="LysM"/>
</dbReference>
<organism evidence="2 3">
    <name type="scientific">Iocasia fonsfrigidae</name>
    <dbReference type="NCBI Taxonomy" id="2682810"/>
    <lineage>
        <taxon>Bacteria</taxon>
        <taxon>Bacillati</taxon>
        <taxon>Bacillota</taxon>
        <taxon>Clostridia</taxon>
        <taxon>Halanaerobiales</taxon>
        <taxon>Halanaerobiaceae</taxon>
        <taxon>Iocasia</taxon>
    </lineage>
</organism>
<dbReference type="InterPro" id="IPR036779">
    <property type="entry name" value="LysM_dom_sf"/>
</dbReference>
<dbReference type="SMART" id="SM00257">
    <property type="entry name" value="LysM"/>
    <property type="match status" value="1"/>
</dbReference>